<evidence type="ECO:0000313" key="1">
    <source>
        <dbReference type="EMBL" id="RIB17581.1"/>
    </source>
</evidence>
<dbReference type="Proteomes" id="UP000266673">
    <property type="component" value="Unassembled WGS sequence"/>
</dbReference>
<comment type="caution">
    <text evidence="1">The sequence shown here is derived from an EMBL/GenBank/DDBJ whole genome shotgun (WGS) entry which is preliminary data.</text>
</comment>
<dbReference type="EMBL" id="QKWP01000596">
    <property type="protein sequence ID" value="RIB17581.1"/>
    <property type="molecule type" value="Genomic_DNA"/>
</dbReference>
<keyword evidence="2" id="KW-1185">Reference proteome</keyword>
<gene>
    <name evidence="1" type="ORF">C2G38_2186899</name>
</gene>
<dbReference type="OrthoDB" id="5593787at2759"/>
<reference evidence="1 2" key="1">
    <citation type="submission" date="2018-06" db="EMBL/GenBank/DDBJ databases">
        <title>Comparative genomics reveals the genomic features of Rhizophagus irregularis, R. cerebriforme, R. diaphanum and Gigaspora rosea, and their symbiotic lifestyle signature.</title>
        <authorList>
            <person name="Morin E."/>
            <person name="San Clemente H."/>
            <person name="Chen E.C.H."/>
            <person name="De La Providencia I."/>
            <person name="Hainaut M."/>
            <person name="Kuo A."/>
            <person name="Kohler A."/>
            <person name="Murat C."/>
            <person name="Tang N."/>
            <person name="Roy S."/>
            <person name="Loubradou J."/>
            <person name="Henrissat B."/>
            <person name="Grigoriev I.V."/>
            <person name="Corradi N."/>
            <person name="Roux C."/>
            <person name="Martin F.M."/>
        </authorList>
    </citation>
    <scope>NUCLEOTIDE SEQUENCE [LARGE SCALE GENOMIC DNA]</scope>
    <source>
        <strain evidence="1 2">DAOM 194757</strain>
    </source>
</reference>
<protein>
    <submittedName>
        <fullName evidence="1">Uncharacterized protein</fullName>
    </submittedName>
</protein>
<name>A0A397V6Q4_9GLOM</name>
<dbReference type="AlphaFoldDB" id="A0A397V6Q4"/>
<proteinExistence type="predicted"/>
<organism evidence="1 2">
    <name type="scientific">Gigaspora rosea</name>
    <dbReference type="NCBI Taxonomy" id="44941"/>
    <lineage>
        <taxon>Eukaryota</taxon>
        <taxon>Fungi</taxon>
        <taxon>Fungi incertae sedis</taxon>
        <taxon>Mucoromycota</taxon>
        <taxon>Glomeromycotina</taxon>
        <taxon>Glomeromycetes</taxon>
        <taxon>Diversisporales</taxon>
        <taxon>Gigasporaceae</taxon>
        <taxon>Gigaspora</taxon>
    </lineage>
</organism>
<evidence type="ECO:0000313" key="2">
    <source>
        <dbReference type="Proteomes" id="UP000266673"/>
    </source>
</evidence>
<sequence>MSVNKTLLIKTYPKPSTKKNIEEMAWINEIYLQLQMLVKCGEIISPLLVKLMIKEDKDPKEEDKKLQKNVQMSDISLDIRNKHETQTDIHVVSIDPGVRTPFTWYSPTEGVGKIGEYDIGRIFRHLQTRNDQKHPNAIIAASKIDRYINGAGGIFLRALLDGAIKTASCRK</sequence>
<accession>A0A397V6Q4</accession>